<proteinExistence type="inferred from homology"/>
<organism evidence="4 5">
    <name type="scientific">Lasallia pustulata</name>
    <dbReference type="NCBI Taxonomy" id="136370"/>
    <lineage>
        <taxon>Eukaryota</taxon>
        <taxon>Fungi</taxon>
        <taxon>Dikarya</taxon>
        <taxon>Ascomycota</taxon>
        <taxon>Pezizomycotina</taxon>
        <taxon>Lecanoromycetes</taxon>
        <taxon>OSLEUM clade</taxon>
        <taxon>Umbilicariomycetidae</taxon>
        <taxon>Umbilicariales</taxon>
        <taxon>Umbilicariaceae</taxon>
        <taxon>Lasallia</taxon>
    </lineage>
</organism>
<evidence type="ECO:0000313" key="4">
    <source>
        <dbReference type="EMBL" id="SLM33737.1"/>
    </source>
</evidence>
<keyword evidence="3" id="KW-1133">Transmembrane helix</keyword>
<dbReference type="AlphaFoldDB" id="A0A1W5CSA5"/>
<dbReference type="GO" id="GO:0016020">
    <property type="term" value="C:membrane"/>
    <property type="evidence" value="ECO:0007669"/>
    <property type="project" value="InterPro"/>
</dbReference>
<accession>A0A1W5CSA5</accession>
<feature type="transmembrane region" description="Helical" evidence="3">
    <location>
        <begin position="85"/>
        <end position="107"/>
    </location>
</feature>
<keyword evidence="3" id="KW-0812">Transmembrane</keyword>
<protein>
    <submittedName>
        <fullName evidence="4">CDP-alcohol phosphatidyltransferase</fullName>
    </submittedName>
</protein>
<dbReference type="Gene3D" id="1.20.120.1760">
    <property type="match status" value="1"/>
</dbReference>
<feature type="transmembrane region" description="Helical" evidence="3">
    <location>
        <begin position="185"/>
        <end position="206"/>
    </location>
</feature>
<dbReference type="InterPro" id="IPR043130">
    <property type="entry name" value="CDP-OH_PTrfase_TM_dom"/>
</dbReference>
<dbReference type="Proteomes" id="UP000192927">
    <property type="component" value="Unassembled WGS sequence"/>
</dbReference>
<dbReference type="PROSITE" id="PS00379">
    <property type="entry name" value="CDP_ALCOHOL_P_TRANSF"/>
    <property type="match status" value="1"/>
</dbReference>
<feature type="transmembrane region" description="Helical" evidence="3">
    <location>
        <begin position="29"/>
        <end position="49"/>
    </location>
</feature>
<keyword evidence="1 2" id="KW-0808">Transferase</keyword>
<dbReference type="GO" id="GO:0016780">
    <property type="term" value="F:phosphotransferase activity, for other substituted phosphate groups"/>
    <property type="evidence" value="ECO:0007669"/>
    <property type="project" value="InterPro"/>
</dbReference>
<dbReference type="InterPro" id="IPR000462">
    <property type="entry name" value="CDP-OH_P_trans"/>
</dbReference>
<evidence type="ECO:0000313" key="5">
    <source>
        <dbReference type="Proteomes" id="UP000192927"/>
    </source>
</evidence>
<evidence type="ECO:0000256" key="2">
    <source>
        <dbReference type="RuleBase" id="RU003750"/>
    </source>
</evidence>
<dbReference type="EMBL" id="FWEW01000100">
    <property type="protein sequence ID" value="SLM33737.1"/>
    <property type="molecule type" value="Genomic_DNA"/>
</dbReference>
<dbReference type="GO" id="GO:0008654">
    <property type="term" value="P:phospholipid biosynthetic process"/>
    <property type="evidence" value="ECO:0007669"/>
    <property type="project" value="InterPro"/>
</dbReference>
<feature type="transmembrane region" description="Helical" evidence="3">
    <location>
        <begin position="119"/>
        <end position="139"/>
    </location>
</feature>
<evidence type="ECO:0000256" key="3">
    <source>
        <dbReference type="SAM" id="Phobius"/>
    </source>
</evidence>
<dbReference type="Pfam" id="PF01066">
    <property type="entry name" value="CDP-OH_P_transf"/>
    <property type="match status" value="1"/>
</dbReference>
<evidence type="ECO:0000256" key="1">
    <source>
        <dbReference type="ARBA" id="ARBA00022679"/>
    </source>
</evidence>
<keyword evidence="5" id="KW-1185">Reference proteome</keyword>
<keyword evidence="3" id="KW-0472">Membrane</keyword>
<dbReference type="InterPro" id="IPR048254">
    <property type="entry name" value="CDP_ALCOHOL_P_TRANSF_CS"/>
</dbReference>
<sequence length="210" mass="23218">MYDITLRQLKDRHAKSICSLLPYWITPNIITFIAFIFGLLSCLTAALTAPTSKSWPLIFWLSNRALDGLDGSLARERRLASQLGGFLDLLGDFVIYSLLPIAVAHGVDADVYGLSAVDWRAVAMVEASFHINNFVLFYIAAVAAKRDRKELTSVTMRPALIEGFESGMIFTAMLVWPGYITLLCWGMSAAVAVGVVQRVSYLVPVLKRLD</sequence>
<name>A0A1W5CSA5_9LECA</name>
<comment type="similarity">
    <text evidence="2">Belongs to the CDP-alcohol phosphatidyltransferase class-I family.</text>
</comment>
<reference evidence="5" key="1">
    <citation type="submission" date="2017-03" db="EMBL/GenBank/DDBJ databases">
        <authorList>
            <person name="Sharma R."/>
            <person name="Thines M."/>
        </authorList>
    </citation>
    <scope>NUCLEOTIDE SEQUENCE [LARGE SCALE GENOMIC DNA]</scope>
</reference>